<dbReference type="PANTHER" id="PTHR34989">
    <property type="entry name" value="PROTEIN HDED"/>
    <property type="match status" value="1"/>
</dbReference>
<gene>
    <name evidence="2" type="ORF">GMD21_09785</name>
</gene>
<accession>A0A844KEK7</accession>
<evidence type="ECO:0000313" key="2">
    <source>
        <dbReference type="EMBL" id="MTR76956.1"/>
    </source>
</evidence>
<dbReference type="EMBL" id="WNAF01000005">
    <property type="protein sequence ID" value="MTR76956.1"/>
    <property type="molecule type" value="Genomic_DNA"/>
</dbReference>
<comment type="caution">
    <text evidence="2">The sequence shown here is derived from an EMBL/GenBank/DDBJ whole genome shotgun (WGS) entry which is preliminary data.</text>
</comment>
<dbReference type="PANTHER" id="PTHR34989:SF1">
    <property type="entry name" value="PROTEIN HDED"/>
    <property type="match status" value="1"/>
</dbReference>
<dbReference type="InterPro" id="IPR005325">
    <property type="entry name" value="DUF308_memb"/>
</dbReference>
<feature type="transmembrane region" description="Helical" evidence="1">
    <location>
        <begin position="157"/>
        <end position="179"/>
    </location>
</feature>
<feature type="transmembrane region" description="Helical" evidence="1">
    <location>
        <begin position="97"/>
        <end position="117"/>
    </location>
</feature>
<organism evidence="2 3">
    <name type="scientific">Mediterraneibacter faecis</name>
    <dbReference type="NCBI Taxonomy" id="592978"/>
    <lineage>
        <taxon>Bacteria</taxon>
        <taxon>Bacillati</taxon>
        <taxon>Bacillota</taxon>
        <taxon>Clostridia</taxon>
        <taxon>Lachnospirales</taxon>
        <taxon>Lachnospiraceae</taxon>
        <taxon>Mediterraneibacter</taxon>
    </lineage>
</organism>
<feature type="transmembrane region" description="Helical" evidence="1">
    <location>
        <begin position="12"/>
        <end position="33"/>
    </location>
</feature>
<feature type="transmembrane region" description="Helical" evidence="1">
    <location>
        <begin position="129"/>
        <end position="151"/>
    </location>
</feature>
<evidence type="ECO:0000256" key="1">
    <source>
        <dbReference type="SAM" id="Phobius"/>
    </source>
</evidence>
<protein>
    <recommendedName>
        <fullName evidence="4">Acid-resistance membrane protein</fullName>
    </recommendedName>
</protein>
<keyword evidence="1" id="KW-1133">Transmembrane helix</keyword>
<dbReference type="Proteomes" id="UP000448177">
    <property type="component" value="Unassembled WGS sequence"/>
</dbReference>
<name>A0A844KEK7_9FIRM</name>
<dbReference type="AlphaFoldDB" id="A0A844KEK7"/>
<keyword evidence="3" id="KW-1185">Reference proteome</keyword>
<keyword evidence="1" id="KW-0812">Transmembrane</keyword>
<proteinExistence type="predicted"/>
<dbReference type="Pfam" id="PF03729">
    <property type="entry name" value="DUF308"/>
    <property type="match status" value="2"/>
</dbReference>
<keyword evidence="1" id="KW-0472">Membrane</keyword>
<evidence type="ECO:0000313" key="3">
    <source>
        <dbReference type="Proteomes" id="UP000448177"/>
    </source>
</evidence>
<feature type="transmembrane region" description="Helical" evidence="1">
    <location>
        <begin position="72"/>
        <end position="91"/>
    </location>
</feature>
<sequence>MKGAAKMKENKTIKIITMITGILTVLLGFYAVVRPMRTFLAIGWILGMLLFVNGIELVILSLSKEKKDIGGCILGVLEGLGGIILLFSGVQRFLTDIMATYLVGASVLIYGIFQIVAGVKKFKDSKGKAILAIVCGVLSIIVSIIAFTHPVLTMFSVGYMIAFAVLMQGINMIVLAVNFGKEGE</sequence>
<reference evidence="2 3" key="1">
    <citation type="journal article" date="2019" name="Nat. Med.">
        <title>A library of human gut bacterial isolates paired with longitudinal multiomics data enables mechanistic microbiome research.</title>
        <authorList>
            <person name="Poyet M."/>
            <person name="Groussin M."/>
            <person name="Gibbons S.M."/>
            <person name="Avila-Pacheco J."/>
            <person name="Jiang X."/>
            <person name="Kearney S.M."/>
            <person name="Perrotta A.R."/>
            <person name="Berdy B."/>
            <person name="Zhao S."/>
            <person name="Lieberman T.D."/>
            <person name="Swanson P.K."/>
            <person name="Smith M."/>
            <person name="Roesemann S."/>
            <person name="Alexander J.E."/>
            <person name="Rich S.A."/>
            <person name="Livny J."/>
            <person name="Vlamakis H."/>
            <person name="Clish C."/>
            <person name="Bullock K."/>
            <person name="Deik A."/>
            <person name="Scott J."/>
            <person name="Pierce K.A."/>
            <person name="Xavier R.J."/>
            <person name="Alm E.J."/>
        </authorList>
    </citation>
    <scope>NUCLEOTIDE SEQUENCE [LARGE SCALE GENOMIC DNA]</scope>
    <source>
        <strain evidence="2 3">BIOML-A1</strain>
    </source>
</reference>
<feature type="transmembrane region" description="Helical" evidence="1">
    <location>
        <begin position="39"/>
        <end position="60"/>
    </location>
</feature>
<dbReference type="GO" id="GO:0005886">
    <property type="term" value="C:plasma membrane"/>
    <property type="evidence" value="ECO:0007669"/>
    <property type="project" value="TreeGrafter"/>
</dbReference>
<dbReference type="InterPro" id="IPR052712">
    <property type="entry name" value="Acid_resist_chaperone_HdeD"/>
</dbReference>
<evidence type="ECO:0008006" key="4">
    <source>
        <dbReference type="Google" id="ProtNLM"/>
    </source>
</evidence>